<proteinExistence type="inferred from homology"/>
<dbReference type="GO" id="GO:0016301">
    <property type="term" value="F:kinase activity"/>
    <property type="evidence" value="ECO:0007669"/>
    <property type="project" value="UniProtKB-KW"/>
</dbReference>
<evidence type="ECO:0000256" key="8">
    <source>
        <dbReference type="ARBA" id="ARBA00022827"/>
    </source>
</evidence>
<evidence type="ECO:0000259" key="12">
    <source>
        <dbReference type="Pfam" id="PF06574"/>
    </source>
</evidence>
<evidence type="ECO:0000256" key="6">
    <source>
        <dbReference type="ARBA" id="ARBA00022695"/>
    </source>
</evidence>
<comment type="pathway">
    <text evidence="1 11">Cofactor biosynthesis; FAD biosynthesis; FAD from FMN: step 1/1.</text>
</comment>
<keyword evidence="4 11" id="KW-0288">FMN</keyword>
<dbReference type="EC" id="2.7.7.2" evidence="11"/>
<evidence type="ECO:0000256" key="10">
    <source>
        <dbReference type="ARBA" id="ARBA00049494"/>
    </source>
</evidence>
<evidence type="ECO:0000256" key="2">
    <source>
        <dbReference type="ARBA" id="ARBA00005201"/>
    </source>
</evidence>
<comment type="catalytic activity">
    <reaction evidence="10 11">
        <text>FMN + ATP + H(+) = FAD + diphosphate</text>
        <dbReference type="Rhea" id="RHEA:17237"/>
        <dbReference type="ChEBI" id="CHEBI:15378"/>
        <dbReference type="ChEBI" id="CHEBI:30616"/>
        <dbReference type="ChEBI" id="CHEBI:33019"/>
        <dbReference type="ChEBI" id="CHEBI:57692"/>
        <dbReference type="ChEBI" id="CHEBI:58210"/>
        <dbReference type="EC" id="2.7.7.2"/>
    </reaction>
</comment>
<dbReference type="Proteomes" id="UP000031982">
    <property type="component" value="Unassembled WGS sequence"/>
</dbReference>
<evidence type="ECO:0000313" key="13">
    <source>
        <dbReference type="EMBL" id="KIL79430.1"/>
    </source>
</evidence>
<gene>
    <name evidence="13" type="ORF">SD77_3296</name>
</gene>
<keyword evidence="9 11" id="KW-0067">ATP-binding</keyword>
<keyword evidence="5 11" id="KW-0808">Transferase</keyword>
<keyword evidence="14" id="KW-1185">Reference proteome</keyword>
<organism evidence="13 14">
    <name type="scientific">Bacillus badius</name>
    <dbReference type="NCBI Taxonomy" id="1455"/>
    <lineage>
        <taxon>Bacteria</taxon>
        <taxon>Bacillati</taxon>
        <taxon>Bacillota</taxon>
        <taxon>Bacilli</taxon>
        <taxon>Bacillales</taxon>
        <taxon>Bacillaceae</taxon>
        <taxon>Pseudobacillus</taxon>
    </lineage>
</organism>
<dbReference type="PANTHER" id="PTHR22749:SF6">
    <property type="entry name" value="RIBOFLAVIN KINASE"/>
    <property type="match status" value="1"/>
</dbReference>
<keyword evidence="3 11" id="KW-0285">Flavoprotein</keyword>
<evidence type="ECO:0000256" key="11">
    <source>
        <dbReference type="PIRNR" id="PIRNR004491"/>
    </source>
</evidence>
<dbReference type="InterPro" id="IPR014729">
    <property type="entry name" value="Rossmann-like_a/b/a_fold"/>
</dbReference>
<comment type="pathway">
    <text evidence="2 11">Cofactor biosynthesis; FMN biosynthesis; FMN from riboflavin (ATP route): step 1/1.</text>
</comment>
<evidence type="ECO:0000256" key="1">
    <source>
        <dbReference type="ARBA" id="ARBA00004726"/>
    </source>
</evidence>
<dbReference type="Pfam" id="PF06574">
    <property type="entry name" value="FAD_syn"/>
    <property type="match status" value="1"/>
</dbReference>
<keyword evidence="7 11" id="KW-0547">Nucleotide-binding</keyword>
<evidence type="ECO:0000313" key="14">
    <source>
        <dbReference type="Proteomes" id="UP000031982"/>
    </source>
</evidence>
<name>A0ABR5AXG9_BACBA</name>
<accession>A0ABR5AXG9</accession>
<comment type="similarity">
    <text evidence="11">Belongs to the ribF family.</text>
</comment>
<sequence length="305" mass="34567">MKGDVQQMETIHIEHPNEIPAIAGSAPCVLALGFFDGVHIGHRGILEAAKAAARSKGYQFNVMTFYPHPKDILFPSQEPMTYLTPLPLKEERFQELGVDRLFIVKFTPDFAQLSPEAFIERYILALHSKHVVAGFDYHYGHKGKGNMETLTRAGTGKFEVTTIQKIEQKEEKISSTAIRELLAAGKVDKVPSLLGCSYETRGRVQKNSLFYKNHQFIKVDIDKEYRLPKLGIYRVEAEIEGRVYKGICHQMSVAGCQPSLLVQLKECFADTYAKQVNIKWLKYTAGKQNETTEVSEYIHKEELVI</sequence>
<dbReference type="InterPro" id="IPR015864">
    <property type="entry name" value="FAD_synthase"/>
</dbReference>
<keyword evidence="6 11" id="KW-0548">Nucleotidyltransferase</keyword>
<comment type="caution">
    <text evidence="13">The sequence shown here is derived from an EMBL/GenBank/DDBJ whole genome shotgun (WGS) entry which is preliminary data.</text>
</comment>
<dbReference type="CDD" id="cd02064">
    <property type="entry name" value="FAD_synthetase_N"/>
    <property type="match status" value="1"/>
</dbReference>
<protein>
    <recommendedName>
        <fullName evidence="11">Riboflavin biosynthesis protein</fullName>
    </recommendedName>
    <domain>
        <recommendedName>
            <fullName evidence="11">Riboflavin kinase</fullName>
            <ecNumber evidence="11">2.7.1.26</ecNumber>
        </recommendedName>
        <alternativeName>
            <fullName evidence="11">Flavokinase</fullName>
        </alternativeName>
    </domain>
    <domain>
        <recommendedName>
            <fullName evidence="11">FMN adenylyltransferase</fullName>
            <ecNumber evidence="11">2.7.7.2</ecNumber>
        </recommendedName>
        <alternativeName>
            <fullName evidence="11">FAD pyrophosphorylase</fullName>
        </alternativeName>
        <alternativeName>
            <fullName evidence="11">FAD synthase</fullName>
        </alternativeName>
    </domain>
</protein>
<feature type="domain" description="FAD synthetase" evidence="12">
    <location>
        <begin position="26"/>
        <end position="177"/>
    </location>
</feature>
<dbReference type="InterPro" id="IPR002606">
    <property type="entry name" value="Riboflavin_kinase_bac"/>
</dbReference>
<dbReference type="Gene3D" id="3.40.50.620">
    <property type="entry name" value="HUPs"/>
    <property type="match status" value="1"/>
</dbReference>
<dbReference type="EMBL" id="JXLP01000003">
    <property type="protein sequence ID" value="KIL79430.1"/>
    <property type="molecule type" value="Genomic_DNA"/>
</dbReference>
<evidence type="ECO:0000256" key="3">
    <source>
        <dbReference type="ARBA" id="ARBA00022630"/>
    </source>
</evidence>
<evidence type="ECO:0000256" key="4">
    <source>
        <dbReference type="ARBA" id="ARBA00022643"/>
    </source>
</evidence>
<evidence type="ECO:0000256" key="5">
    <source>
        <dbReference type="ARBA" id="ARBA00022679"/>
    </source>
</evidence>
<keyword evidence="11 13" id="KW-0418">Kinase</keyword>
<dbReference type="PIRSF" id="PIRSF004491">
    <property type="entry name" value="FAD_Synth"/>
    <property type="match status" value="1"/>
</dbReference>
<keyword evidence="8 11" id="KW-0274">FAD</keyword>
<evidence type="ECO:0000256" key="7">
    <source>
        <dbReference type="ARBA" id="ARBA00022741"/>
    </source>
</evidence>
<comment type="catalytic activity">
    <reaction evidence="11">
        <text>riboflavin + ATP = FMN + ADP + H(+)</text>
        <dbReference type="Rhea" id="RHEA:14357"/>
        <dbReference type="ChEBI" id="CHEBI:15378"/>
        <dbReference type="ChEBI" id="CHEBI:30616"/>
        <dbReference type="ChEBI" id="CHEBI:57986"/>
        <dbReference type="ChEBI" id="CHEBI:58210"/>
        <dbReference type="ChEBI" id="CHEBI:456216"/>
        <dbReference type="EC" id="2.7.1.26"/>
    </reaction>
</comment>
<dbReference type="PANTHER" id="PTHR22749">
    <property type="entry name" value="RIBOFLAVIN KINASE/FMN ADENYLYLTRANSFERASE"/>
    <property type="match status" value="1"/>
</dbReference>
<reference evidence="13 14" key="1">
    <citation type="submission" date="2015-01" db="EMBL/GenBank/DDBJ databases">
        <title>Genome Assembly of Bacillus badius MTCC 1458.</title>
        <authorList>
            <person name="Verma A."/>
            <person name="Khatri I."/>
            <person name="Mual P."/>
            <person name="Subramanian S."/>
            <person name="Krishnamurthi S."/>
        </authorList>
    </citation>
    <scope>NUCLEOTIDE SEQUENCE [LARGE SCALE GENOMIC DNA]</scope>
    <source>
        <strain evidence="13 14">MTCC 1458</strain>
    </source>
</reference>
<dbReference type="SUPFAM" id="SSF52374">
    <property type="entry name" value="Nucleotidylyl transferase"/>
    <property type="match status" value="1"/>
</dbReference>
<dbReference type="InterPro" id="IPR023468">
    <property type="entry name" value="Riboflavin_kinase"/>
</dbReference>
<dbReference type="EC" id="2.7.1.26" evidence="11"/>
<evidence type="ECO:0000256" key="9">
    <source>
        <dbReference type="ARBA" id="ARBA00022840"/>
    </source>
</evidence>